<comment type="similarity">
    <text evidence="1">Belongs to the leucine-binding protein family.</text>
</comment>
<proteinExistence type="inferred from homology"/>
<accession>A0A1W1US11</accession>
<dbReference type="InterPro" id="IPR006311">
    <property type="entry name" value="TAT_signal"/>
</dbReference>
<reference evidence="5 6" key="1">
    <citation type="submission" date="2017-04" db="EMBL/GenBank/DDBJ databases">
        <authorList>
            <person name="Afonso C.L."/>
            <person name="Miller P.J."/>
            <person name="Scott M.A."/>
            <person name="Spackman E."/>
            <person name="Goraichik I."/>
            <person name="Dimitrov K.M."/>
            <person name="Suarez D.L."/>
            <person name="Swayne D.E."/>
        </authorList>
    </citation>
    <scope>NUCLEOTIDE SEQUENCE [LARGE SCALE GENOMIC DNA]</scope>
    <source>
        <strain evidence="5 6">KR-140</strain>
    </source>
</reference>
<name>A0A1W1US11_9DEIO</name>
<keyword evidence="5" id="KW-0762">Sugar transport</keyword>
<evidence type="ECO:0000256" key="2">
    <source>
        <dbReference type="ARBA" id="ARBA00022729"/>
    </source>
</evidence>
<dbReference type="InterPro" id="IPR028082">
    <property type="entry name" value="Peripla_BP_I"/>
</dbReference>
<evidence type="ECO:0000256" key="3">
    <source>
        <dbReference type="SAM" id="MobiDB-lite"/>
    </source>
</evidence>
<organism evidence="5 6">
    <name type="scientific">Deinococcus hopiensis KR-140</name>
    <dbReference type="NCBI Taxonomy" id="695939"/>
    <lineage>
        <taxon>Bacteria</taxon>
        <taxon>Thermotogati</taxon>
        <taxon>Deinococcota</taxon>
        <taxon>Deinococci</taxon>
        <taxon>Deinococcales</taxon>
        <taxon>Deinococcaceae</taxon>
        <taxon>Deinococcus</taxon>
    </lineage>
</organism>
<feature type="domain" description="Leucine-binding protein" evidence="4">
    <location>
        <begin position="53"/>
        <end position="357"/>
    </location>
</feature>
<dbReference type="OrthoDB" id="64605at2"/>
<dbReference type="EMBL" id="FWWU01000007">
    <property type="protein sequence ID" value="SMB83905.1"/>
    <property type="molecule type" value="Genomic_DNA"/>
</dbReference>
<evidence type="ECO:0000259" key="4">
    <source>
        <dbReference type="Pfam" id="PF13458"/>
    </source>
</evidence>
<dbReference type="RefSeq" id="WP_084046617.1">
    <property type="nucleotide sequence ID" value="NZ_FWWU01000007.1"/>
</dbReference>
<gene>
    <name evidence="5" type="ORF">SAMN00790413_04930</name>
</gene>
<dbReference type="InterPro" id="IPR028081">
    <property type="entry name" value="Leu-bd"/>
</dbReference>
<keyword evidence="2" id="KW-0732">Signal</keyword>
<dbReference type="Gene3D" id="3.40.50.2300">
    <property type="match status" value="2"/>
</dbReference>
<dbReference type="Proteomes" id="UP000192582">
    <property type="component" value="Unassembled WGS sequence"/>
</dbReference>
<dbReference type="STRING" id="695939.SAMN00790413_04930"/>
<protein>
    <submittedName>
        <fullName evidence="5">ABC-type sugar transport system, substrate-binding protein, contains N-terminal xre family HTH domain</fullName>
    </submittedName>
</protein>
<keyword evidence="5" id="KW-0813">Transport</keyword>
<dbReference type="AlphaFoldDB" id="A0A1W1US11"/>
<evidence type="ECO:0000313" key="6">
    <source>
        <dbReference type="Proteomes" id="UP000192582"/>
    </source>
</evidence>
<dbReference type="PROSITE" id="PS51318">
    <property type="entry name" value="TAT"/>
    <property type="match status" value="1"/>
</dbReference>
<evidence type="ECO:0000313" key="5">
    <source>
        <dbReference type="EMBL" id="SMB83905.1"/>
    </source>
</evidence>
<sequence>MNELQPEAGTHDPSGPSRSTRRGLLKSLGALSALALGGLGAAAPVAAVPAPLRVALIVPRRSPYPGFATHFEEGLTRALRGSGVVLSLFQTGALPREAQQAARDALDGGAQLLVTLGDGLTAALHPLLTARPVPLIAAEIGVLMPRPGGAATPPLTVTTSLHAWEAEWAHGAHLARSGAGPLHLLISMLDAGYDLPYAFTAGFVQTGGNLTGTTLIDAPTERRTPSELAALACQSGAGAVHVLASGGAPGVIQACRTAGLRVTAGGLSVPPGTAGVLQALAAGSGQARPEWQAALGRAPGPLTTLGFDTGLWLRHALAAAPGHTPLALIAALASTPFDGARGAMKPDAQGRLIAPLFLSAGGTTLQATRPLTRPPAHHPGLDPVRSGWLQTYLHA</sequence>
<evidence type="ECO:0000256" key="1">
    <source>
        <dbReference type="ARBA" id="ARBA00010062"/>
    </source>
</evidence>
<feature type="region of interest" description="Disordered" evidence="3">
    <location>
        <begin position="1"/>
        <end position="22"/>
    </location>
</feature>
<keyword evidence="6" id="KW-1185">Reference proteome</keyword>
<dbReference type="SUPFAM" id="SSF53822">
    <property type="entry name" value="Periplasmic binding protein-like I"/>
    <property type="match status" value="1"/>
</dbReference>
<dbReference type="Pfam" id="PF13458">
    <property type="entry name" value="Peripla_BP_6"/>
    <property type="match status" value="1"/>
</dbReference>